<dbReference type="PANTHER" id="PTHR11361">
    <property type="entry name" value="DNA MISMATCH REPAIR PROTEIN MUTS FAMILY MEMBER"/>
    <property type="match status" value="1"/>
</dbReference>
<dbReference type="SMART" id="SM00534">
    <property type="entry name" value="MUTSac"/>
    <property type="match status" value="1"/>
</dbReference>
<sequence>MALQAAGARKSLSHGDSPADERQVAPSLPSGGSRTPAPSLLYEGPEPAELRSKAPPTFVDLHLGSVMLHVNTNEAEFDLNPILNTPLQRLADIRYRQDIAGELELPAVIAAVNEFAEYMRHQRKSEERSLKAYFGYEKKFWFLDGARQYCAAVDGVAAAFDALELKSAGLQRMRAYVTEYAHSPEYVALKNEVLALIEMLAEVRYCVWIDGGEVTVYPFGGERDYSEAIHDTFAKFQKNAVRDYRVAYKNSESMNHVESWIVDLVARRYPDKFSKLDAFAQRTAYKDAGVVKFDHEATFYLGYFNYIARFREVGLPFCYPDVTTEKGAIFGDGIFDLALAEKLEQNGLSVIQNDFRLDGQERIIVVSGPNQGGKTTFARMFGQLHYLAVLGLPVPARAAKLYLSDEIFTHFERSEDITTLRGKLEDDLFRMHEILDKATPRSLIIMNEIFSSTSLQDAMKLGARIIEKLSALDAYCVCVTFIDELSTINEKTVSMVSMIDPKNPAVRTFRVERHIADGLAYAHAIAEKYEITYEWLMRRVPS</sequence>
<gene>
    <name evidence="6" type="primary">mutS_2</name>
    <name evidence="6" type="ORF">PPN31114_00184</name>
</gene>
<dbReference type="AlphaFoldDB" id="A0A5E4RIM8"/>
<dbReference type="GeneID" id="300402262"/>
<dbReference type="EMBL" id="CABPSK010000001">
    <property type="protein sequence ID" value="VVD62691.1"/>
    <property type="molecule type" value="Genomic_DNA"/>
</dbReference>
<proteinExistence type="predicted"/>
<evidence type="ECO:0000256" key="2">
    <source>
        <dbReference type="ARBA" id="ARBA00022840"/>
    </source>
</evidence>
<keyword evidence="2" id="KW-0067">ATP-binding</keyword>
<keyword evidence="3" id="KW-0238">DNA-binding</keyword>
<dbReference type="RefSeq" id="WP_082118050.1">
    <property type="nucleotide sequence ID" value="NZ_CABPSK010000001.1"/>
</dbReference>
<dbReference type="Gene3D" id="3.40.50.300">
    <property type="entry name" value="P-loop containing nucleotide triphosphate hydrolases"/>
    <property type="match status" value="1"/>
</dbReference>
<reference evidence="6 7" key="1">
    <citation type="submission" date="2019-08" db="EMBL/GenBank/DDBJ databases">
        <authorList>
            <person name="Peeters C."/>
        </authorList>
    </citation>
    <scope>NUCLEOTIDE SEQUENCE [LARGE SCALE GENOMIC DNA]</scope>
    <source>
        <strain evidence="6 7">LMG 31114</strain>
    </source>
</reference>
<name>A0A5E4RIM8_9BURK</name>
<dbReference type="InterPro" id="IPR027417">
    <property type="entry name" value="P-loop_NTPase"/>
</dbReference>
<keyword evidence="1" id="KW-0547">Nucleotide-binding</keyword>
<evidence type="ECO:0000313" key="7">
    <source>
        <dbReference type="Proteomes" id="UP000366945"/>
    </source>
</evidence>
<dbReference type="Proteomes" id="UP000366945">
    <property type="component" value="Unassembled WGS sequence"/>
</dbReference>
<accession>A0A5E4RIM8</accession>
<dbReference type="GO" id="GO:0140664">
    <property type="term" value="F:ATP-dependent DNA damage sensor activity"/>
    <property type="evidence" value="ECO:0007669"/>
    <property type="project" value="InterPro"/>
</dbReference>
<dbReference type="PANTHER" id="PTHR11361:SF34">
    <property type="entry name" value="DNA MISMATCH REPAIR PROTEIN MSH1, MITOCHONDRIAL"/>
    <property type="match status" value="1"/>
</dbReference>
<evidence type="ECO:0000256" key="1">
    <source>
        <dbReference type="ARBA" id="ARBA00022741"/>
    </source>
</evidence>
<evidence type="ECO:0000256" key="3">
    <source>
        <dbReference type="ARBA" id="ARBA00023125"/>
    </source>
</evidence>
<dbReference type="OrthoDB" id="9808166at2"/>
<feature type="domain" description="DNA mismatch repair proteins mutS family" evidence="5">
    <location>
        <begin position="361"/>
        <end position="534"/>
    </location>
</feature>
<feature type="region of interest" description="Disordered" evidence="4">
    <location>
        <begin position="1"/>
        <end position="47"/>
    </location>
</feature>
<dbReference type="Pfam" id="PF00488">
    <property type="entry name" value="MutS_V"/>
    <property type="match status" value="1"/>
</dbReference>
<evidence type="ECO:0000256" key="4">
    <source>
        <dbReference type="SAM" id="MobiDB-lite"/>
    </source>
</evidence>
<protein>
    <submittedName>
        <fullName evidence="6">DNA mismatch repair protein MutS</fullName>
    </submittedName>
</protein>
<keyword evidence="7" id="KW-1185">Reference proteome</keyword>
<dbReference type="GO" id="GO:0005829">
    <property type="term" value="C:cytosol"/>
    <property type="evidence" value="ECO:0007669"/>
    <property type="project" value="TreeGrafter"/>
</dbReference>
<evidence type="ECO:0000313" key="6">
    <source>
        <dbReference type="EMBL" id="VVD62691.1"/>
    </source>
</evidence>
<evidence type="ECO:0000259" key="5">
    <source>
        <dbReference type="SMART" id="SM00534"/>
    </source>
</evidence>
<dbReference type="GO" id="GO:0005524">
    <property type="term" value="F:ATP binding"/>
    <property type="evidence" value="ECO:0007669"/>
    <property type="project" value="UniProtKB-KW"/>
</dbReference>
<dbReference type="GO" id="GO:0006298">
    <property type="term" value="P:mismatch repair"/>
    <property type="evidence" value="ECO:0007669"/>
    <property type="project" value="InterPro"/>
</dbReference>
<organism evidence="6 7">
    <name type="scientific">Pandoraea pneumonica</name>
    <dbReference type="NCBI Taxonomy" id="2508299"/>
    <lineage>
        <taxon>Bacteria</taxon>
        <taxon>Pseudomonadati</taxon>
        <taxon>Pseudomonadota</taxon>
        <taxon>Betaproteobacteria</taxon>
        <taxon>Burkholderiales</taxon>
        <taxon>Burkholderiaceae</taxon>
        <taxon>Pandoraea</taxon>
    </lineage>
</organism>
<dbReference type="InterPro" id="IPR000432">
    <property type="entry name" value="DNA_mismatch_repair_MutS_C"/>
</dbReference>
<dbReference type="SUPFAM" id="SSF52540">
    <property type="entry name" value="P-loop containing nucleoside triphosphate hydrolases"/>
    <property type="match status" value="1"/>
</dbReference>
<dbReference type="GO" id="GO:0030983">
    <property type="term" value="F:mismatched DNA binding"/>
    <property type="evidence" value="ECO:0007669"/>
    <property type="project" value="InterPro"/>
</dbReference>
<dbReference type="InterPro" id="IPR045076">
    <property type="entry name" value="MutS"/>
</dbReference>